<gene>
    <name evidence="2" type="ORF">PENTCL1PPCAC_13144</name>
</gene>
<feature type="non-terminal residue" evidence="2">
    <location>
        <position position="1"/>
    </location>
</feature>
<protein>
    <recommendedName>
        <fullName evidence="1">BTB domain-containing protein</fullName>
    </recommendedName>
</protein>
<feature type="non-terminal residue" evidence="2">
    <location>
        <position position="238"/>
    </location>
</feature>
<dbReference type="Pfam" id="PF00651">
    <property type="entry name" value="BTB"/>
    <property type="match status" value="1"/>
</dbReference>
<proteinExistence type="predicted"/>
<dbReference type="CDD" id="cd18186">
    <property type="entry name" value="BTB_POZ_ZBTB_KLHL-like"/>
    <property type="match status" value="1"/>
</dbReference>
<dbReference type="Proteomes" id="UP001432027">
    <property type="component" value="Unassembled WGS sequence"/>
</dbReference>
<dbReference type="SUPFAM" id="SSF54695">
    <property type="entry name" value="POZ domain"/>
    <property type="match status" value="1"/>
</dbReference>
<feature type="domain" description="BTB" evidence="1">
    <location>
        <begin position="99"/>
        <end position="166"/>
    </location>
</feature>
<dbReference type="PROSITE" id="PS50097">
    <property type="entry name" value="BTB"/>
    <property type="match status" value="1"/>
</dbReference>
<dbReference type="PANTHER" id="PTHR22744:SF14">
    <property type="entry name" value="BTB DOMAIN-CONTAINING PROTEIN-RELATED"/>
    <property type="match status" value="1"/>
</dbReference>
<dbReference type="PANTHER" id="PTHR22744">
    <property type="entry name" value="HELIX LOOP HELIX PROTEIN 21-RELATED"/>
    <property type="match status" value="1"/>
</dbReference>
<dbReference type="InterPro" id="IPR011333">
    <property type="entry name" value="SKP1/BTB/POZ_sf"/>
</dbReference>
<evidence type="ECO:0000259" key="1">
    <source>
        <dbReference type="PROSITE" id="PS50097"/>
    </source>
</evidence>
<dbReference type="EMBL" id="BTSX01000003">
    <property type="protein sequence ID" value="GMS90969.1"/>
    <property type="molecule type" value="Genomic_DNA"/>
</dbReference>
<dbReference type="AlphaFoldDB" id="A0AAV5TDT9"/>
<accession>A0AAV5TDT9</accession>
<dbReference type="SMART" id="SM00225">
    <property type="entry name" value="BTB"/>
    <property type="match status" value="1"/>
</dbReference>
<dbReference type="Gene3D" id="3.30.710.10">
    <property type="entry name" value="Potassium Channel Kv1.1, Chain A"/>
    <property type="match status" value="1"/>
</dbReference>
<evidence type="ECO:0000313" key="2">
    <source>
        <dbReference type="EMBL" id="GMS90969.1"/>
    </source>
</evidence>
<reference evidence="2" key="1">
    <citation type="submission" date="2023-10" db="EMBL/GenBank/DDBJ databases">
        <title>Genome assembly of Pristionchus species.</title>
        <authorList>
            <person name="Yoshida K."/>
            <person name="Sommer R.J."/>
        </authorList>
    </citation>
    <scope>NUCLEOTIDE SEQUENCE</scope>
    <source>
        <strain evidence="2">RS0144</strain>
    </source>
</reference>
<keyword evidence="3" id="KW-1185">Reference proteome</keyword>
<comment type="caution">
    <text evidence="2">The sequence shown here is derived from an EMBL/GenBank/DDBJ whole genome shotgun (WGS) entry which is preliminary data.</text>
</comment>
<name>A0AAV5TDT9_9BILA</name>
<sequence length="238" mass="27568">LTASINCDGDGSSDMWRTLSKIKMNFHHTFGRTILGRHQVSHSFASWKGNSNKCDLPSGYTRFVDDYYDYRPIEAVVAIETESESFNRQPIIDAKSSIHDVILVLEGQKFPVNKKMLSAQSSYFNSLFYGDFKESKQEEIEIKETDPEDFHELLKMMHGESTEPTTVENAIRYLMMADKFDLIHIVKDRIENFLLSTDLISIHRKFLIAEENKLEILKSEVLRLCKKMENLWALKESS</sequence>
<organism evidence="2 3">
    <name type="scientific">Pristionchus entomophagus</name>
    <dbReference type="NCBI Taxonomy" id="358040"/>
    <lineage>
        <taxon>Eukaryota</taxon>
        <taxon>Metazoa</taxon>
        <taxon>Ecdysozoa</taxon>
        <taxon>Nematoda</taxon>
        <taxon>Chromadorea</taxon>
        <taxon>Rhabditida</taxon>
        <taxon>Rhabditina</taxon>
        <taxon>Diplogasteromorpha</taxon>
        <taxon>Diplogasteroidea</taxon>
        <taxon>Neodiplogasteridae</taxon>
        <taxon>Pristionchus</taxon>
    </lineage>
</organism>
<dbReference type="InterPro" id="IPR000210">
    <property type="entry name" value="BTB/POZ_dom"/>
</dbReference>
<evidence type="ECO:0000313" key="3">
    <source>
        <dbReference type="Proteomes" id="UP001432027"/>
    </source>
</evidence>